<dbReference type="GO" id="GO:0009279">
    <property type="term" value="C:cell outer membrane"/>
    <property type="evidence" value="ECO:0007669"/>
    <property type="project" value="TreeGrafter"/>
</dbReference>
<evidence type="ECO:0000256" key="2">
    <source>
        <dbReference type="ARBA" id="ARBA00022801"/>
    </source>
</evidence>
<keyword evidence="8" id="KW-1185">Reference proteome</keyword>
<evidence type="ECO:0000256" key="3">
    <source>
        <dbReference type="ARBA" id="ARBA00023085"/>
    </source>
</evidence>
<accession>A0A506UJY6</accession>
<sequence length="503" mass="55559">MTSIFKTDMLVCTLGRRFRLCPFPENSRIIPPWEETMSSTRPQLTDEQALRYHYLEVMKYTGRAGAERVDPWDPKADTFMAGKSAVKPDFRVGEGGFASIQLAVNEAVKKAKAGAISGRAYIAIEPGTYEELVYVPKLIVDGKPVAITLYGLSDDATATAIKIAIDQGMTGAEYGRRFTPVFDGLEPEIADIFRANAALPRLSTENASVLRVENDGFQAKNLTIHNAYNADRADVNSHCEDGKGGPKNANGQFAIGWHQAVAALIHNADRVHFENVGFRSFQDTLYFKSRVPGHTVRSFYSHCMVEGDIDFIFGRSTAFFDACEIRSLGSRVGHTYVVAPSTNIATRYGIVFNDCDFTHDGSAAALKGTFALGRQWFQTVRATPYGTPNIEGYRTRLAETSELDHPPLGTISLDVLEAVGKCVVMNSRIGAHIDAKAPWDDWSGGSRNADGEFIPGLWNSKYRPVQYTSGDFHRYLKDWLQAEGLSYAEADPAEPWLAEYNNS</sequence>
<feature type="active site" evidence="4">
    <location>
        <position position="310"/>
    </location>
</feature>
<dbReference type="EC" id="3.1.1.11" evidence="5"/>
<dbReference type="Pfam" id="PF01095">
    <property type="entry name" value="Pectinesterase"/>
    <property type="match status" value="1"/>
</dbReference>
<dbReference type="EMBL" id="VHLG01000001">
    <property type="protein sequence ID" value="TPW33618.1"/>
    <property type="molecule type" value="Genomic_DNA"/>
</dbReference>
<feature type="domain" description="Pectinesterase catalytic" evidence="6">
    <location>
        <begin position="258"/>
        <end position="378"/>
    </location>
</feature>
<gene>
    <name evidence="7" type="ORF">FJU08_03445</name>
</gene>
<keyword evidence="3 5" id="KW-0063">Aspartyl esterase</keyword>
<comment type="caution">
    <text evidence="7">The sequence shown here is derived from an EMBL/GenBank/DDBJ whole genome shotgun (WGS) entry which is preliminary data.</text>
</comment>
<evidence type="ECO:0000256" key="5">
    <source>
        <dbReference type="RuleBase" id="RU000589"/>
    </source>
</evidence>
<comment type="catalytic activity">
    <reaction evidence="5">
        <text>[(1-&gt;4)-alpha-D-galacturonosyl methyl ester](n) + n H2O = [(1-&gt;4)-alpha-D-galacturonosyl](n) + n methanol + n H(+)</text>
        <dbReference type="Rhea" id="RHEA:22380"/>
        <dbReference type="Rhea" id="RHEA-COMP:14570"/>
        <dbReference type="Rhea" id="RHEA-COMP:14573"/>
        <dbReference type="ChEBI" id="CHEBI:15377"/>
        <dbReference type="ChEBI" id="CHEBI:15378"/>
        <dbReference type="ChEBI" id="CHEBI:17790"/>
        <dbReference type="ChEBI" id="CHEBI:140522"/>
        <dbReference type="ChEBI" id="CHEBI:140523"/>
        <dbReference type="EC" id="3.1.1.11"/>
    </reaction>
</comment>
<organism evidence="7 8">
    <name type="scientific">Martelella alba</name>
    <dbReference type="NCBI Taxonomy" id="2590451"/>
    <lineage>
        <taxon>Bacteria</taxon>
        <taxon>Pseudomonadati</taxon>
        <taxon>Pseudomonadota</taxon>
        <taxon>Alphaproteobacteria</taxon>
        <taxon>Hyphomicrobiales</taxon>
        <taxon>Aurantimonadaceae</taxon>
        <taxon>Martelella</taxon>
    </lineage>
</organism>
<evidence type="ECO:0000256" key="1">
    <source>
        <dbReference type="ARBA" id="ARBA00008891"/>
    </source>
</evidence>
<dbReference type="PANTHER" id="PTHR31321:SF57">
    <property type="entry name" value="PECTINESTERASE 53-RELATED"/>
    <property type="match status" value="1"/>
</dbReference>
<keyword evidence="2 5" id="KW-0378">Hydrolase</keyword>
<dbReference type="GO" id="GO:0042545">
    <property type="term" value="P:cell wall modification"/>
    <property type="evidence" value="ECO:0007669"/>
    <property type="project" value="UniProtKB-UniRule"/>
</dbReference>
<dbReference type="InterPro" id="IPR033131">
    <property type="entry name" value="Pectinesterase_Asp_AS"/>
</dbReference>
<dbReference type="InterPro" id="IPR012334">
    <property type="entry name" value="Pectin_lyas_fold"/>
</dbReference>
<dbReference type="Gene3D" id="2.160.20.10">
    <property type="entry name" value="Single-stranded right-handed beta-helix, Pectin lyase-like"/>
    <property type="match status" value="1"/>
</dbReference>
<evidence type="ECO:0000256" key="4">
    <source>
        <dbReference type="PROSITE-ProRule" id="PRU10040"/>
    </source>
</evidence>
<evidence type="ECO:0000313" key="8">
    <source>
        <dbReference type="Proteomes" id="UP000318801"/>
    </source>
</evidence>
<dbReference type="AlphaFoldDB" id="A0A506UJY6"/>
<dbReference type="InterPro" id="IPR011050">
    <property type="entry name" value="Pectin_lyase_fold/virulence"/>
</dbReference>
<dbReference type="PANTHER" id="PTHR31321">
    <property type="entry name" value="ACYL-COA THIOESTER HYDROLASE YBHC-RELATED"/>
    <property type="match status" value="1"/>
</dbReference>
<dbReference type="GO" id="GO:0045490">
    <property type="term" value="P:pectin catabolic process"/>
    <property type="evidence" value="ECO:0007669"/>
    <property type="project" value="UniProtKB-UniRule"/>
</dbReference>
<evidence type="ECO:0000259" key="6">
    <source>
        <dbReference type="Pfam" id="PF01095"/>
    </source>
</evidence>
<dbReference type="InterPro" id="IPR000070">
    <property type="entry name" value="Pectinesterase_cat"/>
</dbReference>
<name>A0A506UJY6_9HYPH</name>
<dbReference type="GO" id="GO:0030599">
    <property type="term" value="F:pectinesterase activity"/>
    <property type="evidence" value="ECO:0007669"/>
    <property type="project" value="UniProtKB-UniRule"/>
</dbReference>
<comment type="similarity">
    <text evidence="1">Belongs to the pectinesterase family.</text>
</comment>
<dbReference type="Proteomes" id="UP000318801">
    <property type="component" value="Unassembled WGS sequence"/>
</dbReference>
<dbReference type="SUPFAM" id="SSF51126">
    <property type="entry name" value="Pectin lyase-like"/>
    <property type="match status" value="1"/>
</dbReference>
<dbReference type="PROSITE" id="PS00503">
    <property type="entry name" value="PECTINESTERASE_2"/>
    <property type="match status" value="1"/>
</dbReference>
<dbReference type="OrthoDB" id="191551at2"/>
<proteinExistence type="inferred from homology"/>
<comment type="pathway">
    <text evidence="5">Glycan metabolism; pectin degradation; 2-dehydro-3-deoxy-D-gluconate from pectin: step 1/5.</text>
</comment>
<dbReference type="UniPathway" id="UPA00545">
    <property type="reaction ID" value="UER00823"/>
</dbReference>
<protein>
    <recommendedName>
        <fullName evidence="5">Pectinesterase</fullName>
        <ecNumber evidence="5">3.1.1.11</ecNumber>
    </recommendedName>
</protein>
<evidence type="ECO:0000313" key="7">
    <source>
        <dbReference type="EMBL" id="TPW33618.1"/>
    </source>
</evidence>
<reference evidence="7 8" key="1">
    <citation type="submission" date="2019-06" db="EMBL/GenBank/DDBJ databases">
        <authorList>
            <person name="Li M."/>
        </authorList>
    </citation>
    <scope>NUCLEOTIDE SEQUENCE [LARGE SCALE GENOMIC DNA]</scope>
    <source>
        <strain evidence="7 8">BGMRC2036</strain>
    </source>
</reference>